<evidence type="ECO:0000313" key="6">
    <source>
        <dbReference type="EMBL" id="PIL46683.1"/>
    </source>
</evidence>
<organism evidence="6 7">
    <name type="scientific">Massilia eurypsychrophila</name>
    <dbReference type="NCBI Taxonomy" id="1485217"/>
    <lineage>
        <taxon>Bacteria</taxon>
        <taxon>Pseudomonadati</taxon>
        <taxon>Pseudomonadota</taxon>
        <taxon>Betaproteobacteria</taxon>
        <taxon>Burkholderiales</taxon>
        <taxon>Oxalobacteraceae</taxon>
        <taxon>Telluria group</taxon>
        <taxon>Massilia</taxon>
    </lineage>
</organism>
<dbReference type="Gene3D" id="3.40.190.290">
    <property type="match status" value="1"/>
</dbReference>
<dbReference type="AlphaFoldDB" id="A0A2G8TKW3"/>
<sequence>MTNEWELYRSFLSVLREGSLSGAARVLGMAQPTVGRHIAALERALGLALFTRSQTGLLPTEAAQALHPHAEAMESTAAALERTAASYGDGVRGVVRVTASEVIGVEVMPAVITSLRQQYPELKVELVLSNRVQDLLHREADIAVRMTQPKQEQLVARRVGTVELGLHASSDYLARCGEPATLADLSRHTLIGYDQVSPFVRAALQRWPQFQRERVALRTDSDVAQLALIRAGAGIGICQNALARRSTPALVRLLPAEFSMLLETWVTMHEDLRDSPRCRVTFDALVQALTAHTDSEAPTSSTGNR</sequence>
<name>A0A2G8TKW3_9BURK</name>
<feature type="domain" description="HTH lysR-type" evidence="5">
    <location>
        <begin position="9"/>
        <end position="60"/>
    </location>
</feature>
<reference evidence="6 7" key="1">
    <citation type="submission" date="2017-10" db="EMBL/GenBank/DDBJ databases">
        <title>Massilia psychrophilum sp. nov., a novel purple-pigmented bacterium isolated from Tianshan glacier, Xinjiang Municipality, China.</title>
        <authorList>
            <person name="Wang H."/>
        </authorList>
    </citation>
    <scope>NUCLEOTIDE SEQUENCE [LARGE SCALE GENOMIC DNA]</scope>
    <source>
        <strain evidence="6 7">JCM 30074</strain>
    </source>
</reference>
<dbReference type="PANTHER" id="PTHR30537">
    <property type="entry name" value="HTH-TYPE TRANSCRIPTIONAL REGULATOR"/>
    <property type="match status" value="1"/>
</dbReference>
<dbReference type="SUPFAM" id="SSF46785">
    <property type="entry name" value="Winged helix' DNA-binding domain"/>
    <property type="match status" value="1"/>
</dbReference>
<dbReference type="Gene3D" id="1.10.10.10">
    <property type="entry name" value="Winged helix-like DNA-binding domain superfamily/Winged helix DNA-binding domain"/>
    <property type="match status" value="1"/>
</dbReference>
<dbReference type="PANTHER" id="PTHR30537:SF3">
    <property type="entry name" value="TRANSCRIPTIONAL REGULATORY PROTEIN"/>
    <property type="match status" value="1"/>
</dbReference>
<protein>
    <submittedName>
        <fullName evidence="6">LysR family transcriptional regulator</fullName>
    </submittedName>
</protein>
<proteinExistence type="inferred from homology"/>
<dbReference type="InterPro" id="IPR000847">
    <property type="entry name" value="LysR_HTH_N"/>
</dbReference>
<evidence type="ECO:0000256" key="2">
    <source>
        <dbReference type="ARBA" id="ARBA00023015"/>
    </source>
</evidence>
<evidence type="ECO:0000256" key="1">
    <source>
        <dbReference type="ARBA" id="ARBA00009437"/>
    </source>
</evidence>
<evidence type="ECO:0000313" key="7">
    <source>
        <dbReference type="Proteomes" id="UP000230390"/>
    </source>
</evidence>
<dbReference type="OrthoDB" id="9072091at2"/>
<keyword evidence="3" id="KW-0238">DNA-binding</keyword>
<evidence type="ECO:0000256" key="3">
    <source>
        <dbReference type="ARBA" id="ARBA00023125"/>
    </source>
</evidence>
<keyword evidence="7" id="KW-1185">Reference proteome</keyword>
<dbReference type="Proteomes" id="UP000230390">
    <property type="component" value="Unassembled WGS sequence"/>
</dbReference>
<dbReference type="InterPro" id="IPR036390">
    <property type="entry name" value="WH_DNA-bd_sf"/>
</dbReference>
<dbReference type="Pfam" id="PF00126">
    <property type="entry name" value="HTH_1"/>
    <property type="match status" value="1"/>
</dbReference>
<dbReference type="PROSITE" id="PS50931">
    <property type="entry name" value="HTH_LYSR"/>
    <property type="match status" value="1"/>
</dbReference>
<dbReference type="GO" id="GO:0003700">
    <property type="term" value="F:DNA-binding transcription factor activity"/>
    <property type="evidence" value="ECO:0007669"/>
    <property type="project" value="InterPro"/>
</dbReference>
<dbReference type="InterPro" id="IPR058163">
    <property type="entry name" value="LysR-type_TF_proteobact-type"/>
</dbReference>
<comment type="similarity">
    <text evidence="1">Belongs to the LysR transcriptional regulatory family.</text>
</comment>
<dbReference type="EMBL" id="PDOC01000001">
    <property type="protein sequence ID" value="PIL46683.1"/>
    <property type="molecule type" value="Genomic_DNA"/>
</dbReference>
<dbReference type="GO" id="GO:0043565">
    <property type="term" value="F:sequence-specific DNA binding"/>
    <property type="evidence" value="ECO:0007669"/>
    <property type="project" value="TreeGrafter"/>
</dbReference>
<evidence type="ECO:0000256" key="4">
    <source>
        <dbReference type="ARBA" id="ARBA00023163"/>
    </source>
</evidence>
<accession>A0A2G8TKW3</accession>
<dbReference type="SUPFAM" id="SSF53850">
    <property type="entry name" value="Periplasmic binding protein-like II"/>
    <property type="match status" value="1"/>
</dbReference>
<evidence type="ECO:0000259" key="5">
    <source>
        <dbReference type="PROSITE" id="PS50931"/>
    </source>
</evidence>
<dbReference type="InterPro" id="IPR005119">
    <property type="entry name" value="LysR_subst-bd"/>
</dbReference>
<dbReference type="Pfam" id="PF03466">
    <property type="entry name" value="LysR_substrate"/>
    <property type="match status" value="1"/>
</dbReference>
<gene>
    <name evidence="6" type="ORF">CR105_00550</name>
</gene>
<comment type="caution">
    <text evidence="6">The sequence shown here is derived from an EMBL/GenBank/DDBJ whole genome shotgun (WGS) entry which is preliminary data.</text>
</comment>
<keyword evidence="4" id="KW-0804">Transcription</keyword>
<dbReference type="InterPro" id="IPR036388">
    <property type="entry name" value="WH-like_DNA-bd_sf"/>
</dbReference>
<keyword evidence="2" id="KW-0805">Transcription regulation</keyword>
<dbReference type="GO" id="GO:0006351">
    <property type="term" value="P:DNA-templated transcription"/>
    <property type="evidence" value="ECO:0007669"/>
    <property type="project" value="TreeGrafter"/>
</dbReference>
<dbReference type="RefSeq" id="WP_099786484.1">
    <property type="nucleotide sequence ID" value="NZ_JBHLYV010000100.1"/>
</dbReference>
<dbReference type="PRINTS" id="PR00039">
    <property type="entry name" value="HTHLYSR"/>
</dbReference>